<evidence type="ECO:0000256" key="2">
    <source>
        <dbReference type="ARBA" id="ARBA00022692"/>
    </source>
</evidence>
<keyword evidence="2 8" id="KW-0812">Transmembrane</keyword>
<keyword evidence="4 8" id="KW-0297">G-protein coupled receptor</keyword>
<feature type="transmembrane region" description="Helical" evidence="10">
    <location>
        <begin position="152"/>
        <end position="173"/>
    </location>
</feature>
<evidence type="ECO:0000259" key="11">
    <source>
        <dbReference type="PROSITE" id="PS50262"/>
    </source>
</evidence>
<dbReference type="GO" id="GO:0060326">
    <property type="term" value="P:cell chemotaxis"/>
    <property type="evidence" value="ECO:0007669"/>
    <property type="project" value="TreeGrafter"/>
</dbReference>
<dbReference type="PRINTS" id="PR00237">
    <property type="entry name" value="GPCRRHODOPSN"/>
</dbReference>
<feature type="transmembrane region" description="Helical" evidence="10">
    <location>
        <begin position="239"/>
        <end position="258"/>
    </location>
</feature>
<feature type="transmembrane region" description="Helical" evidence="10">
    <location>
        <begin position="278"/>
        <end position="300"/>
    </location>
</feature>
<feature type="region of interest" description="Disordered" evidence="9">
    <location>
        <begin position="333"/>
        <end position="358"/>
    </location>
</feature>
<dbReference type="GO" id="GO:0006955">
    <property type="term" value="P:immune response"/>
    <property type="evidence" value="ECO:0007669"/>
    <property type="project" value="TreeGrafter"/>
</dbReference>
<feature type="transmembrane region" description="Helical" evidence="10">
    <location>
        <begin position="206"/>
        <end position="227"/>
    </location>
</feature>
<comment type="similarity">
    <text evidence="8">Belongs to the G-protein coupled receptor 1 family.</text>
</comment>
<evidence type="ECO:0000256" key="9">
    <source>
        <dbReference type="SAM" id="MobiDB-lite"/>
    </source>
</evidence>
<evidence type="ECO:0000256" key="4">
    <source>
        <dbReference type="ARBA" id="ARBA00023040"/>
    </source>
</evidence>
<dbReference type="PROSITE" id="PS50262">
    <property type="entry name" value="G_PROTEIN_RECEP_F1_2"/>
    <property type="match status" value="1"/>
</dbReference>
<evidence type="ECO:0000313" key="12">
    <source>
        <dbReference type="Ensembl" id="ENSNMLP00000017744.1"/>
    </source>
</evidence>
<keyword evidence="6 8" id="KW-0675">Receptor</keyword>
<keyword evidence="13" id="KW-1185">Reference proteome</keyword>
<accession>A0A8C6TG93</accession>
<dbReference type="Ensembl" id="ENSNMLT00000019955.1">
    <property type="protein sequence ID" value="ENSNMLP00000017744.1"/>
    <property type="gene ID" value="ENSNMLG00000011716.1"/>
</dbReference>
<dbReference type="SUPFAM" id="SSF81321">
    <property type="entry name" value="Family A G protein-coupled receptor-like"/>
    <property type="match status" value="1"/>
</dbReference>
<sequence length="358" mass="40585">MDLEVELGGIFLYNNTFDYDSDYTYEDELEPRGAAVVLIPVLFSIVLAVGVPANVLVMVFLALKRQCWSTSDIFILHLGLSDILLLITLPFWAAQVAQPLGWCCGLFWCRINGALFNISFYSGLLLLAFVAAERFLSVIHSVQLFTQKTPRLAHIICMLIWLTSILLSIPDWVSLIYSEEPNLGGEKVCSCFANSYRSKWHVPSRAIHHVTYLLPVIALIVFFYYILMRLQESTKCRSIMLLLTLVLVYLLCWTPYNITLIVDTWKGRSKAHVPERTTLLATLALACVHACLRPLVYFALCEKFRGKSLAIVRCQKEEFKGDLWELGIGTENMPEQSSDPEMKQMNNSGEQQLQSGHC</sequence>
<dbReference type="InterPro" id="IPR000276">
    <property type="entry name" value="GPCR_Rhodpsn"/>
</dbReference>
<proteinExistence type="inferred from homology"/>
<dbReference type="PANTHER" id="PTHR10489:SF671">
    <property type="entry name" value="C-X-C CHEMOKINE RECEPTOR TYPE 3"/>
    <property type="match status" value="1"/>
</dbReference>
<dbReference type="GO" id="GO:0009897">
    <property type="term" value="C:external side of plasma membrane"/>
    <property type="evidence" value="ECO:0007669"/>
    <property type="project" value="TreeGrafter"/>
</dbReference>
<feature type="transmembrane region" description="Helical" evidence="10">
    <location>
        <begin position="34"/>
        <end position="61"/>
    </location>
</feature>
<dbReference type="GO" id="GO:0019957">
    <property type="term" value="F:C-C chemokine binding"/>
    <property type="evidence" value="ECO:0007669"/>
    <property type="project" value="TreeGrafter"/>
</dbReference>
<dbReference type="Pfam" id="PF00001">
    <property type="entry name" value="7tm_1"/>
    <property type="match status" value="1"/>
</dbReference>
<name>A0A8C6TG93_9GOBI</name>
<dbReference type="InterPro" id="IPR017452">
    <property type="entry name" value="GPCR_Rhodpsn_7TM"/>
</dbReference>
<feature type="transmembrane region" description="Helical" evidence="10">
    <location>
        <begin position="114"/>
        <end position="132"/>
    </location>
</feature>
<feature type="transmembrane region" description="Helical" evidence="10">
    <location>
        <begin position="73"/>
        <end position="94"/>
    </location>
</feature>
<organism evidence="12 13">
    <name type="scientific">Neogobius melanostomus</name>
    <name type="common">round goby</name>
    <dbReference type="NCBI Taxonomy" id="47308"/>
    <lineage>
        <taxon>Eukaryota</taxon>
        <taxon>Metazoa</taxon>
        <taxon>Chordata</taxon>
        <taxon>Craniata</taxon>
        <taxon>Vertebrata</taxon>
        <taxon>Euteleostomi</taxon>
        <taxon>Actinopterygii</taxon>
        <taxon>Neopterygii</taxon>
        <taxon>Teleostei</taxon>
        <taxon>Neoteleostei</taxon>
        <taxon>Acanthomorphata</taxon>
        <taxon>Gobiaria</taxon>
        <taxon>Gobiiformes</taxon>
        <taxon>Gobioidei</taxon>
        <taxon>Gobiidae</taxon>
        <taxon>Benthophilinae</taxon>
        <taxon>Neogobiini</taxon>
        <taxon>Neogobius</taxon>
    </lineage>
</organism>
<evidence type="ECO:0000256" key="7">
    <source>
        <dbReference type="ARBA" id="ARBA00023224"/>
    </source>
</evidence>
<evidence type="ECO:0000256" key="1">
    <source>
        <dbReference type="ARBA" id="ARBA00004370"/>
    </source>
</evidence>
<protein>
    <submittedName>
        <fullName evidence="12">Chemokine (C-X-C motif) receptor 3, tandem duplicate 3</fullName>
    </submittedName>
</protein>
<dbReference type="PANTHER" id="PTHR10489">
    <property type="entry name" value="CELL ADHESION MOLECULE"/>
    <property type="match status" value="1"/>
</dbReference>
<dbReference type="Proteomes" id="UP000694523">
    <property type="component" value="Unplaced"/>
</dbReference>
<dbReference type="GO" id="GO:0007204">
    <property type="term" value="P:positive regulation of cytosolic calcium ion concentration"/>
    <property type="evidence" value="ECO:0007669"/>
    <property type="project" value="TreeGrafter"/>
</dbReference>
<evidence type="ECO:0000256" key="5">
    <source>
        <dbReference type="ARBA" id="ARBA00023136"/>
    </source>
</evidence>
<dbReference type="InterPro" id="IPR050119">
    <property type="entry name" value="CCR1-9-like"/>
</dbReference>
<dbReference type="GO" id="GO:0016493">
    <property type="term" value="F:C-C chemokine receptor activity"/>
    <property type="evidence" value="ECO:0007669"/>
    <property type="project" value="TreeGrafter"/>
</dbReference>
<evidence type="ECO:0000256" key="10">
    <source>
        <dbReference type="SAM" id="Phobius"/>
    </source>
</evidence>
<keyword evidence="7 8" id="KW-0807">Transducer</keyword>
<evidence type="ECO:0000256" key="6">
    <source>
        <dbReference type="ARBA" id="ARBA00023170"/>
    </source>
</evidence>
<dbReference type="Gene3D" id="1.20.1070.10">
    <property type="entry name" value="Rhodopsin 7-helix transmembrane proteins"/>
    <property type="match status" value="1"/>
</dbReference>
<evidence type="ECO:0000256" key="8">
    <source>
        <dbReference type="RuleBase" id="RU000688"/>
    </source>
</evidence>
<reference evidence="12" key="2">
    <citation type="submission" date="2025-09" db="UniProtKB">
        <authorList>
            <consortium name="Ensembl"/>
        </authorList>
    </citation>
    <scope>IDENTIFICATION</scope>
</reference>
<comment type="subcellular location">
    <subcellularLocation>
        <location evidence="1">Membrane</location>
    </subcellularLocation>
</comment>
<evidence type="ECO:0000256" key="3">
    <source>
        <dbReference type="ARBA" id="ARBA00022989"/>
    </source>
</evidence>
<dbReference type="PROSITE" id="PS00237">
    <property type="entry name" value="G_PROTEIN_RECEP_F1_1"/>
    <property type="match status" value="1"/>
</dbReference>
<keyword evidence="3 10" id="KW-1133">Transmembrane helix</keyword>
<reference evidence="12" key="1">
    <citation type="submission" date="2025-08" db="UniProtKB">
        <authorList>
            <consortium name="Ensembl"/>
        </authorList>
    </citation>
    <scope>IDENTIFICATION</scope>
</reference>
<evidence type="ECO:0000313" key="13">
    <source>
        <dbReference type="Proteomes" id="UP000694523"/>
    </source>
</evidence>
<dbReference type="GO" id="GO:0019722">
    <property type="term" value="P:calcium-mediated signaling"/>
    <property type="evidence" value="ECO:0007669"/>
    <property type="project" value="TreeGrafter"/>
</dbReference>
<keyword evidence="5 10" id="KW-0472">Membrane</keyword>
<dbReference type="AlphaFoldDB" id="A0A8C6TG93"/>
<feature type="domain" description="G-protein coupled receptors family 1 profile" evidence="11">
    <location>
        <begin position="53"/>
        <end position="297"/>
    </location>
</feature>